<organism evidence="1 2">
    <name type="scientific">Salinigranum rubrum</name>
    <dbReference type="NCBI Taxonomy" id="755307"/>
    <lineage>
        <taxon>Archaea</taxon>
        <taxon>Methanobacteriati</taxon>
        <taxon>Methanobacteriota</taxon>
        <taxon>Stenosarchaea group</taxon>
        <taxon>Halobacteria</taxon>
        <taxon>Halobacteriales</taxon>
        <taxon>Haloferacaceae</taxon>
        <taxon>Salinigranum</taxon>
    </lineage>
</organism>
<dbReference type="AlphaFoldDB" id="A0A2I8VJN4"/>
<evidence type="ECO:0000313" key="2">
    <source>
        <dbReference type="Proteomes" id="UP000236584"/>
    </source>
</evidence>
<accession>A0A2I8VJN4</accession>
<dbReference type="RefSeq" id="WP_103425793.1">
    <property type="nucleotide sequence ID" value="NZ_CP026309.1"/>
</dbReference>
<name>A0A2I8VJN4_9EURY</name>
<reference evidence="1 2" key="1">
    <citation type="submission" date="2018-01" db="EMBL/GenBank/DDBJ databases">
        <title>Complete genome sequence of Salinigranum rubrum GX10T, an extremely halophilic archaeon isolated from a marine solar saltern.</title>
        <authorList>
            <person name="Han S."/>
        </authorList>
    </citation>
    <scope>NUCLEOTIDE SEQUENCE [LARGE SCALE GENOMIC DNA]</scope>
    <source>
        <strain evidence="1 2">GX10</strain>
    </source>
</reference>
<sequence>MTDTDAGATDTARVRVHYGMAGSVPLQLYEFVFEPAGCYVLDCGAFTPLFGLTTGRHTRRAAALDTVYDEQGLDGLLAVADTTTWLAWETVARVALHDGGRFTRPKLTVETRGEAPSRSVRLHGVDTASLADSLRAVVGDSVRFDHVESTGLF</sequence>
<gene>
    <name evidence="1" type="ORF">C2R22_10965</name>
</gene>
<evidence type="ECO:0000313" key="1">
    <source>
        <dbReference type="EMBL" id="AUV82104.1"/>
    </source>
</evidence>
<dbReference type="OrthoDB" id="298800at2157"/>
<keyword evidence="2" id="KW-1185">Reference proteome</keyword>
<protein>
    <submittedName>
        <fullName evidence="1">Uncharacterized protein</fullName>
    </submittedName>
</protein>
<proteinExistence type="predicted"/>
<dbReference type="GeneID" id="35592618"/>
<dbReference type="KEGG" id="srub:C2R22_10965"/>
<dbReference type="Proteomes" id="UP000236584">
    <property type="component" value="Chromosome"/>
</dbReference>
<dbReference type="EMBL" id="CP026309">
    <property type="protein sequence ID" value="AUV82104.1"/>
    <property type="molecule type" value="Genomic_DNA"/>
</dbReference>